<feature type="region of interest" description="Disordered" evidence="2">
    <location>
        <begin position="1202"/>
        <end position="1223"/>
    </location>
</feature>
<feature type="region of interest" description="Disordered" evidence="2">
    <location>
        <begin position="27"/>
        <end position="96"/>
    </location>
</feature>
<dbReference type="Pfam" id="PF00395">
    <property type="entry name" value="SLH"/>
    <property type="match status" value="3"/>
</dbReference>
<dbReference type="SUPFAM" id="SSF51445">
    <property type="entry name" value="(Trans)glycosidases"/>
    <property type="match status" value="1"/>
</dbReference>
<feature type="domain" description="SLH" evidence="3">
    <location>
        <begin position="1482"/>
        <end position="1540"/>
    </location>
</feature>
<feature type="compositionally biased region" description="Polar residues" evidence="2">
    <location>
        <begin position="68"/>
        <end position="81"/>
    </location>
</feature>
<dbReference type="InterPro" id="IPR008964">
    <property type="entry name" value="Invasin/intimin_cell_adhesion"/>
</dbReference>
<proteinExistence type="predicted"/>
<gene>
    <name evidence="4" type="ORF">P4H66_05650</name>
</gene>
<organism evidence="4 5">
    <name type="scientific">Paenibacillus dokdonensis</name>
    <dbReference type="NCBI Taxonomy" id="2567944"/>
    <lineage>
        <taxon>Bacteria</taxon>
        <taxon>Bacillati</taxon>
        <taxon>Bacillota</taxon>
        <taxon>Bacilli</taxon>
        <taxon>Bacillales</taxon>
        <taxon>Paenibacillaceae</taxon>
        <taxon>Paenibacillus</taxon>
    </lineage>
</organism>
<feature type="compositionally biased region" description="Low complexity" evidence="2">
    <location>
        <begin position="1202"/>
        <end position="1214"/>
    </location>
</feature>
<feature type="domain" description="SLH" evidence="3">
    <location>
        <begin position="1543"/>
        <end position="1601"/>
    </location>
</feature>
<sequence length="1601" mass="172806">MLIISLIVSAFISYTPVSVYGAAAEEEVNGEQGDTPIKNNGKEDLENGGEADAANPEDKDAVTGEGEPSSTDNNGIPSGSQGEAPPVNEEQTEAEKNADVVHLDISPEPITVMVNTSIALTVKGYDAGGGEVEIPQHEVIWSIKTDSVPGIGKISGGTLTAGEQPAMGVIAAEYGGLTTEVTVNVEAPPAMQAAVNSEWVKVFEDFEDMTDLRVTTAAAKSAAIDPVERPNPVKYGLKAGRLTYDFTDQGGTSAAYIRFKAPDGKDGREISGSPKKIGFWVYGEDKKHWIRGQIQDGKGALLTLDFTGSSEVLNGWRYVTADIPSNNYPIKLNYIYLVETGTKTAGTLYVDQVSMIYEDTNIFGLEWSGAKPLGIGETVQACALITRKGDSSPQPADSGSVTFSSSNETVATIDPSGMITALAAGETELIATYQNKYAAVYRLVVSLDPVQPERILIEGPSSLVLTETANLKAFAIFGDGEPVEVSAETIFEVEADNAVAEITGQQIRALQVGETMVKAKYEGHEASYTVRVKAGELKTIEIGDVFSAIVGEDVPAAKVYGDYKVEGKKEITTGITFGSMNTHIATIDPTTGKMTAIAAGTTMITAEVSGKKAQQLLVVTNPAAHPKRELRGAWISTVENIDWPNKNVFDPEQQRQDFVKLLDQLKQTGINAVFVQIRPTSDSFFPSEYFPWSHWLTGEQGKAPSDGYDPLKFMIDEAHKRNLEFHGWINPYRISMHDKPELLSTNHPARLHPDWVVKNGGKLYFNPAIPEAQNYIIDGVKEIVQKYDVDGIHMDDYFYPYPGNEPFDDTKEYNAYKSSGGTMTLDNWRRDNVNTIVKGLNTAIKQIKPYVKFGISPFGIWRNKGTDPTGSDTNGQQNYDGLYADTRTWMKEGWVDYLAPQIYWHFGYSAAAYEKLIDWWTKEINGINDNSGKHNVQLYIGQAAYRVGEDNWKNPDQLPAQLRFNNDHGEDVAGNIMFSTSDLLANPLGVRDVITSMYSRPALIPVMSWLADETPDAPKLTGVEGSSGSIQLSWKDNGDKEPAYYAVYRVQGSSVIDPTNTSQLIATVRRAEGVMQVYKDLSAAAGQEYTYAVSGVSRLHHESGLSNTLAGHTEASDFTAIELGELKPMTVSQTQQVKVYGILHSGEKQGISEGVTITSSEPKAASVNEAGLITALAEGSTLIKAEFQGNSASYTLNVQAATTTNPGTQTPSTGAGTPSALPTEQPVVQSNQRVVSDHDLNSIQNGKLDIEMGSGQTQMQLPSSAPDRLGQDGILNIHTGGAVLSIPSSILQEAANLVAGANSNELKLIVDVKPLAAEVVSSAIKQLQQSEDAVLTANGIIQVGISAQTKDGKQYELKHFSVAVILTLDIPTGAKPVRTGIYRITGSEAMEYAGGKRIGEKQMTVELTTPGQYSAIAYDKAFRDIATNHWASEVIKDMAARHVVNGLPDGTFAPDKPVSRAEFASMLTRMLCLPAGDNAVFTDVSDDIWYAKDIAAAVKAGIIHGSGDWQFHPEQAVTREEMTVMLLNAFVAAGGKKPGNSADTAFKDQSAISKWAQQAINDAVGMGLLQGSDGKFNPAQETKRSESAQALANLLKFIEKL</sequence>
<dbReference type="SUPFAM" id="SSF49373">
    <property type="entry name" value="Invasin/intimin cell-adhesion fragments"/>
    <property type="match status" value="3"/>
</dbReference>
<evidence type="ECO:0000259" key="3">
    <source>
        <dbReference type="PROSITE" id="PS51272"/>
    </source>
</evidence>
<name>A0ABU6GHY7_9BACL</name>
<accession>A0ABU6GHY7</accession>
<feature type="domain" description="SLH" evidence="3">
    <location>
        <begin position="1418"/>
        <end position="1481"/>
    </location>
</feature>
<dbReference type="InterPro" id="IPR052177">
    <property type="entry name" value="Divisome_Glycosyl_Hydrolase"/>
</dbReference>
<evidence type="ECO:0000313" key="4">
    <source>
        <dbReference type="EMBL" id="MEC0239342.1"/>
    </source>
</evidence>
<dbReference type="Gene3D" id="2.60.40.1080">
    <property type="match status" value="5"/>
</dbReference>
<dbReference type="Pfam" id="PF02368">
    <property type="entry name" value="Big_2"/>
    <property type="match status" value="1"/>
</dbReference>
<dbReference type="SMART" id="SM00635">
    <property type="entry name" value="BID_2"/>
    <property type="match status" value="3"/>
</dbReference>
<dbReference type="InterPro" id="IPR001119">
    <property type="entry name" value="SLH_dom"/>
</dbReference>
<dbReference type="RefSeq" id="WP_326086412.1">
    <property type="nucleotide sequence ID" value="NZ_JARLKZ010000004.1"/>
</dbReference>
<comment type="caution">
    <text evidence="4">The sequence shown here is derived from an EMBL/GenBank/DDBJ whole genome shotgun (WGS) entry which is preliminary data.</text>
</comment>
<keyword evidence="5" id="KW-1185">Reference proteome</keyword>
<dbReference type="InterPro" id="IPR003343">
    <property type="entry name" value="Big_2"/>
</dbReference>
<dbReference type="Proteomes" id="UP001344632">
    <property type="component" value="Unassembled WGS sequence"/>
</dbReference>
<dbReference type="Gene3D" id="2.60.40.10">
    <property type="entry name" value="Immunoglobulins"/>
    <property type="match status" value="1"/>
</dbReference>
<dbReference type="InterPro" id="IPR003790">
    <property type="entry name" value="GHL10"/>
</dbReference>
<keyword evidence="1" id="KW-0732">Signal</keyword>
<dbReference type="Pfam" id="PF02638">
    <property type="entry name" value="GHL10"/>
    <property type="match status" value="1"/>
</dbReference>
<dbReference type="PROSITE" id="PS51272">
    <property type="entry name" value="SLH"/>
    <property type="match status" value="3"/>
</dbReference>
<dbReference type="InterPro" id="IPR017853">
    <property type="entry name" value="GH"/>
</dbReference>
<dbReference type="PANTHER" id="PTHR43405">
    <property type="entry name" value="GLYCOSYL HYDROLASE DIGH"/>
    <property type="match status" value="1"/>
</dbReference>
<dbReference type="EMBL" id="JARLKZ010000004">
    <property type="protein sequence ID" value="MEC0239342.1"/>
    <property type="molecule type" value="Genomic_DNA"/>
</dbReference>
<dbReference type="InterPro" id="IPR013783">
    <property type="entry name" value="Ig-like_fold"/>
</dbReference>
<protein>
    <submittedName>
        <fullName evidence="4">Family 10 glycosylhydrolase</fullName>
    </submittedName>
</protein>
<evidence type="ECO:0000256" key="2">
    <source>
        <dbReference type="SAM" id="MobiDB-lite"/>
    </source>
</evidence>
<dbReference type="Gene3D" id="3.20.20.80">
    <property type="entry name" value="Glycosidases"/>
    <property type="match status" value="1"/>
</dbReference>
<dbReference type="PANTHER" id="PTHR43405:SF1">
    <property type="entry name" value="GLYCOSYL HYDROLASE DIGH"/>
    <property type="match status" value="1"/>
</dbReference>
<evidence type="ECO:0000313" key="5">
    <source>
        <dbReference type="Proteomes" id="UP001344632"/>
    </source>
</evidence>
<reference evidence="4 5" key="1">
    <citation type="submission" date="2023-03" db="EMBL/GenBank/DDBJ databases">
        <title>Bacillus Genome Sequencing.</title>
        <authorList>
            <person name="Dunlap C."/>
        </authorList>
    </citation>
    <scope>NUCLEOTIDE SEQUENCE [LARGE SCALE GENOMIC DNA]</scope>
    <source>
        <strain evidence="4 5">BD-525</strain>
    </source>
</reference>
<evidence type="ECO:0000256" key="1">
    <source>
        <dbReference type="ARBA" id="ARBA00022729"/>
    </source>
</evidence>